<dbReference type="PROSITE" id="PS51192">
    <property type="entry name" value="HELICASE_ATP_BIND_1"/>
    <property type="match status" value="1"/>
</dbReference>
<dbReference type="SUPFAM" id="SSF52540">
    <property type="entry name" value="P-loop containing nucleoside triphosphate hydrolases"/>
    <property type="match status" value="2"/>
</dbReference>
<feature type="coiled-coil region" evidence="5">
    <location>
        <begin position="1750"/>
        <end position="1777"/>
    </location>
</feature>
<keyword evidence="3" id="KW-0811">Translocation</keyword>
<dbReference type="InterPro" id="IPR011990">
    <property type="entry name" value="TPR-like_helical_dom_sf"/>
</dbReference>
<dbReference type="GO" id="GO:0017038">
    <property type="term" value="P:protein import"/>
    <property type="evidence" value="ECO:0007669"/>
    <property type="project" value="InterPro"/>
</dbReference>
<evidence type="ECO:0000313" key="11">
    <source>
        <dbReference type="Proteomes" id="UP000008237"/>
    </source>
</evidence>
<proteinExistence type="predicted"/>
<dbReference type="GO" id="GO:0005524">
    <property type="term" value="F:ATP binding"/>
    <property type="evidence" value="ECO:0007669"/>
    <property type="project" value="InterPro"/>
</dbReference>
<feature type="domain" description="Helicase C-terminal" evidence="8">
    <location>
        <begin position="1046"/>
        <end position="1226"/>
    </location>
</feature>
<reference evidence="10 11" key="1">
    <citation type="journal article" date="2010" name="Science">
        <title>Genomic comparison of the ants Camponotus floridanus and Harpegnathos saltator.</title>
        <authorList>
            <person name="Bonasio R."/>
            <person name="Zhang G."/>
            <person name="Ye C."/>
            <person name="Mutti N.S."/>
            <person name="Fang X."/>
            <person name="Qin N."/>
            <person name="Donahue G."/>
            <person name="Yang P."/>
            <person name="Li Q."/>
            <person name="Li C."/>
            <person name="Zhang P."/>
            <person name="Huang Z."/>
            <person name="Berger S.L."/>
            <person name="Reinberg D."/>
            <person name="Wang J."/>
            <person name="Liebig J."/>
        </authorList>
    </citation>
    <scope>NUCLEOTIDE SEQUENCE [LARGE SCALE GENOMIC DNA]</scope>
    <source>
        <strain evidence="10 11">R22 G/1</strain>
    </source>
</reference>
<sequence>MDEGEEEEAHPHVKKYYKEYSKFVGEQEVKLKKFYKESKLDVGSCKEVVGQFFRSLNNTNVENKLKEDAKKDKQLKEIYRRFSKMFNERFVWEECMKDPKILKEFVRHIQLYGPLSPSYRELLAYIFNINICMYITDRNNQICLLDVHNPQSTDVIYLLYTDKNYILLDINQNFLRLNMERDGRANLCAKIIAKLESMKRHTDINEYMKKGLFLPGSKEYNSVISTTEIEIDEKLDMYDIIRHFSSSDEKQKLRFMLDKISSKYIGQREIIHAIAKVFSCNGRHITYNELYCLVNAVLNFVIEDRPGLNIFSWIIRAYPQQQWLNEIILLKLENHFQMLLDEIHEWRRYLANIHEKETLLLLNSKLEQSKLNKAFSTECIRNILYLLSNISDRVPGLHALELSEWPYAIKEKYWTTKLSTLTEWEDEELQRASYYLLSLENSAGTSLVDEFMDLLIKKGVTLQSNKSTSLTRALSSFFQKKTGSITTDDFLQILTSFHNGEWNFSKDILITLNECQINEWIILMKAIFPTNGEDRTVNKLIDLISGNGNTSEHILNDLNAIRDTIQAMKQVTGTSEEAIKEEIAKHKSNIQLYEKENDKLQYIYNYVAELLGLIDNTINLKRNFRLRDTQKLAILALFRNKCSTLMQVSTGEGKSLIVVALSILKALCGQKVDIITSSSVLAKRDSEINNDIYDFFSVSVSHNCDNDVEKRKEMYSCKNVIYGELSGFQRDYLLDRFYGKNILGDRSFENVIIDEVDSMLLDKGNNMLYLSHDLPCLDKLESVYVYIWQLINRSFTSQEEFLQIFDSKAIRQAVLRNMYGSLSKKDIKKMDAHISGQQVNTIWERLIKHNIIDNNGYLLKDNVSEKDILKVLSPDFESYERYLVFLFEQISKREKSVVVPNYLKPFIILHLDAWINSAKTALFMQERQDYIVDVDRKGSRPDLKANITIIDRDTGTDQTNSQWDEALHQFLQLKHGCKLSMQSLKAVFVSNVYYLKLYGNLYGLTGTLGSHRERDLLRKIYQVDFVTVPTTKMRKFKECNPVACSNLQEWCQQIHSEADIYTKAGRSVLIICETVHDVESLYSMIGAKNMTNLHTYTRDYESFDVTAEHLREGQIIIATNLAGRGTDIKITEQLDKAGGLHVCLTYLPNNNRVEQQAFGRAARCGNNGSGRLIILGSRDTQSISQTSHLKKERDFEEIRRISDIKLYYETRISVEEDAFDQFKEVYQRLGKNLKEEVCDEVKEVLLRSCLDEWAFWLDENSKYINGMLGEQDTDKYKASLSKLIDRLRVLKSKESKDWVQWTREPTQIIRLAKYFARNKQQNTAIELFDRVIKEEPNFSESAHYYKAFSLIKKIDKKDRGALKELKKELRKSAKLLEKHRDYAIMAGNIIDALKQRNPGIMQIDAFKEQHKNISTIYQIFLQSIDDMFGHNVTSQNLEKYDINEELAETLYLDLIKNDILRKPRVSKNIEEGIVKKICEHHGVIPKELNDFLMKKRGFSIESQQFEKDLKKSVRMPNKEDFWKLLVKKKILKDEVKYMKIVVKKLRNIDPSFLKSLDNIIEQKQLEKHTLKCNKEQLLLHTTGAVEQDNQDKDEDITLEKKFFKKFISDDKYKILKRRNVFTYNKKATYDARKVENVIFPYFDSITVKDLTERDISEEDAKRILTDLVKQKVLSDGEKGIYRLVVPYDQIANLQLPSCPIYESFVIQLLNVCFIYRIALQKLVQNFQDEAVPVNLQLMTKPHQSVICSLMEEKIVKLAKVSSNNDNLESKLQNMYDRMIRGKDVFMQMFYKNNLVPRTKKDTELFNYVIQKGWIDVMESMEENVIESLKNQFTDPMGNTGKSLNTLAGMWQPKASSTLMYTYYSLTAGEREKILVFVDGDTLRYTREPTNYEGPTETIKNIIDVHNLFGKKTTMKNIVNTLETLKNAFKALDVPDCSMMPLLKHIETSGSFSSGDYPSEELHIFATNGLGDLVVIQEQPWSWKMIFKTAAVVVFGIMQIILGNVIEIFSAGTMTYMAGALVSEGISDIFFAISAFRSGYFSWKSYMHHKVMSLAITGLTFGLGAMFSSASKTSSYANSVVGPNVSSAGTEITTMSGKQVFNELTRKGTHLLTKEFTKRVVMSTVEGVAFGLTSASVDWVVDKYLQNLCRDIGFSMMAEIDQSVEQHIMSDTLMTAYRTLGRQNATAMIKDLTNDYFANSITSELSRISSRLMSAVMNVVRKSQSVRSAFVGSFKVKTLLKLMGPASTILKKTTVLHDLRNVTGNMLNELNERVQTKISELNEMNTSTRQNRQDAMVDDVTDRDRFRHDVIAMWKTSLRARAGQVIDEEIVRPIMHTVATMIVSYAGSQIQSMYSDYKERKYTDEFQQYKKEYEEKMQELNMPEEERKQVEKEYHNNLQNLLIKTRNPKLFADIVRENVPMDTTCVAACLPVLQRMLENHGFNVEGLTLIVDEASGLSERISTMSDGEQGIEIRIFLKDGHFQVSQDDSSNSGASGGTNNCLYETLCQYIPGLDSMSADMFREEVAKEIETSPGIRDRLSYGWHQYRIGVGLIGGKKARSRSVSRERSMAQDKEDTKDWTQNSNYDVDLTVNKILSNKELQEQRTKALNAAFQKCCDYVGKYKDAKRRPINLRLEDFKSTLYDTIYVDAPYEGEIGFFPVQMEAELEVLVPGTEKQMETIKLEINIDNPCISVVKHGPKVPHVGYSVTGCGDLPLKARGHILINKEGNDFLPHRNSNNIDVTSLHAGETIPDDQQVSILKMFAGPSDYEKVLARYDTQNFDHSSMRGKKFVTTFY</sequence>
<dbReference type="GO" id="GO:0006605">
    <property type="term" value="P:protein targeting"/>
    <property type="evidence" value="ECO:0007669"/>
    <property type="project" value="InterPro"/>
</dbReference>
<dbReference type="Gene3D" id="3.40.50.300">
    <property type="entry name" value="P-loop containing nucleotide triphosphate hydrolases"/>
    <property type="match status" value="2"/>
</dbReference>
<dbReference type="PROSITE" id="PS51196">
    <property type="entry name" value="SECA_MOTOR_DEAD"/>
    <property type="match status" value="1"/>
</dbReference>
<protein>
    <submittedName>
        <fullName evidence="10">Protein translocase subunit secA</fullName>
    </submittedName>
</protein>
<evidence type="ECO:0000256" key="2">
    <source>
        <dbReference type="ARBA" id="ARBA00022927"/>
    </source>
</evidence>
<feature type="coiled-coil region" evidence="5">
    <location>
        <begin position="2358"/>
        <end position="2392"/>
    </location>
</feature>
<dbReference type="PANTHER" id="PTHR30612:SF0">
    <property type="entry name" value="CHLOROPLAST PROTEIN-TRANSPORTING ATPASE"/>
    <property type="match status" value="1"/>
</dbReference>
<evidence type="ECO:0000259" key="9">
    <source>
        <dbReference type="PROSITE" id="PS51196"/>
    </source>
</evidence>
<dbReference type="SUPFAM" id="SSF48452">
    <property type="entry name" value="TPR-like"/>
    <property type="match status" value="1"/>
</dbReference>
<feature type="region of interest" description="Disordered" evidence="6">
    <location>
        <begin position="2558"/>
        <end position="2578"/>
    </location>
</feature>
<dbReference type="InterPro" id="IPR027417">
    <property type="entry name" value="P-loop_NTPase"/>
</dbReference>
<name>E2BAP1_HARSA</name>
<dbReference type="SMART" id="SM00957">
    <property type="entry name" value="SecA_DEAD"/>
    <property type="match status" value="1"/>
</dbReference>
<dbReference type="PROSITE" id="PS51194">
    <property type="entry name" value="HELICASE_CTER"/>
    <property type="match status" value="1"/>
</dbReference>
<feature type="domain" description="SecA family profile" evidence="9">
    <location>
        <begin position="540"/>
        <end position="1202"/>
    </location>
</feature>
<evidence type="ECO:0000256" key="6">
    <source>
        <dbReference type="SAM" id="MobiDB-lite"/>
    </source>
</evidence>
<dbReference type="InterPro" id="IPR000185">
    <property type="entry name" value="SecA"/>
</dbReference>
<dbReference type="InterPro" id="IPR001650">
    <property type="entry name" value="Helicase_C-like"/>
</dbReference>
<gene>
    <name evidence="10" type="ORF">EAI_00771</name>
</gene>
<feature type="repeat" description="TPR" evidence="4">
    <location>
        <begin position="1305"/>
        <end position="1338"/>
    </location>
</feature>
<feature type="domain" description="Helicase ATP-binding" evidence="7">
    <location>
        <begin position="635"/>
        <end position="771"/>
    </location>
</feature>
<keyword evidence="2" id="KW-0653">Protein transport</keyword>
<dbReference type="InterPro" id="IPR019734">
    <property type="entry name" value="TPR_rpt"/>
</dbReference>
<dbReference type="Gene3D" id="3.90.1440.10">
    <property type="entry name" value="SecA, preprotein cross-linking domain"/>
    <property type="match status" value="1"/>
</dbReference>
<dbReference type="GO" id="GO:0016020">
    <property type="term" value="C:membrane"/>
    <property type="evidence" value="ECO:0007669"/>
    <property type="project" value="InterPro"/>
</dbReference>
<dbReference type="InterPro" id="IPR011115">
    <property type="entry name" value="SecA_DEAD"/>
</dbReference>
<dbReference type="InterPro" id="IPR014001">
    <property type="entry name" value="Helicase_ATP-bd"/>
</dbReference>
<evidence type="ECO:0000256" key="4">
    <source>
        <dbReference type="PROSITE-ProRule" id="PRU00339"/>
    </source>
</evidence>
<dbReference type="InParanoid" id="E2BAP1"/>
<keyword evidence="5" id="KW-0175">Coiled coil</keyword>
<evidence type="ECO:0000313" key="10">
    <source>
        <dbReference type="EMBL" id="EFN87237.1"/>
    </source>
</evidence>
<keyword evidence="2" id="KW-0813">Transport</keyword>
<dbReference type="PANTHER" id="PTHR30612">
    <property type="entry name" value="SECA INNER MEMBRANE COMPONENT OF SEC PROTEIN SECRETION SYSTEM"/>
    <property type="match status" value="1"/>
</dbReference>
<dbReference type="GO" id="GO:0006886">
    <property type="term" value="P:intracellular protein transport"/>
    <property type="evidence" value="ECO:0007669"/>
    <property type="project" value="InterPro"/>
</dbReference>
<feature type="compositionally biased region" description="Basic and acidic residues" evidence="6">
    <location>
        <begin position="2562"/>
        <end position="2577"/>
    </location>
</feature>
<evidence type="ECO:0000256" key="3">
    <source>
        <dbReference type="ARBA" id="ARBA00023010"/>
    </source>
</evidence>
<keyword evidence="4" id="KW-0802">TPR repeat</keyword>
<accession>E2BAP1</accession>
<keyword evidence="1" id="KW-0963">Cytoplasm</keyword>
<dbReference type="PROSITE" id="PS50005">
    <property type="entry name" value="TPR"/>
    <property type="match status" value="1"/>
</dbReference>
<evidence type="ECO:0000256" key="5">
    <source>
        <dbReference type="SAM" id="Coils"/>
    </source>
</evidence>
<evidence type="ECO:0000259" key="7">
    <source>
        <dbReference type="PROSITE" id="PS51192"/>
    </source>
</evidence>
<evidence type="ECO:0000256" key="1">
    <source>
        <dbReference type="ARBA" id="ARBA00022490"/>
    </source>
</evidence>
<dbReference type="Proteomes" id="UP000008237">
    <property type="component" value="Unassembled WGS sequence"/>
</dbReference>
<evidence type="ECO:0000259" key="8">
    <source>
        <dbReference type="PROSITE" id="PS51194"/>
    </source>
</evidence>
<keyword evidence="11" id="KW-1185">Reference proteome</keyword>
<dbReference type="InterPro" id="IPR014018">
    <property type="entry name" value="SecA_motor_DEAD"/>
</dbReference>
<dbReference type="EMBL" id="GL446810">
    <property type="protein sequence ID" value="EFN87237.1"/>
    <property type="molecule type" value="Genomic_DNA"/>
</dbReference>
<organism evidence="11">
    <name type="scientific">Harpegnathos saltator</name>
    <name type="common">Jerdon's jumping ant</name>
    <dbReference type="NCBI Taxonomy" id="610380"/>
    <lineage>
        <taxon>Eukaryota</taxon>
        <taxon>Metazoa</taxon>
        <taxon>Ecdysozoa</taxon>
        <taxon>Arthropoda</taxon>
        <taxon>Hexapoda</taxon>
        <taxon>Insecta</taxon>
        <taxon>Pterygota</taxon>
        <taxon>Neoptera</taxon>
        <taxon>Endopterygota</taxon>
        <taxon>Hymenoptera</taxon>
        <taxon>Apocrita</taxon>
        <taxon>Aculeata</taxon>
        <taxon>Formicoidea</taxon>
        <taxon>Formicidae</taxon>
        <taxon>Ponerinae</taxon>
        <taxon>Ponerini</taxon>
        <taxon>Harpegnathos</taxon>
    </lineage>
</organism>
<dbReference type="PRINTS" id="PR00906">
    <property type="entry name" value="SECA"/>
</dbReference>
<dbReference type="Pfam" id="PF07517">
    <property type="entry name" value="SecA_DEAD"/>
    <property type="match status" value="1"/>
</dbReference>
<dbReference type="OrthoDB" id="7663308at2759"/>